<evidence type="ECO:0000313" key="2">
    <source>
        <dbReference type="EMBL" id="EFF41202.1"/>
    </source>
</evidence>
<dbReference type="RefSeq" id="WP_005683821.1">
    <property type="nucleotide sequence ID" value="NZ_ADNC01000027.1"/>
</dbReference>
<reference evidence="2 3" key="1">
    <citation type="submission" date="2010-03" db="EMBL/GenBank/DDBJ databases">
        <authorList>
            <person name="Glass J.I."/>
            <person name="Benders G.A."/>
            <person name="Durkin A.S."/>
            <person name="Farmerie W.G."/>
            <person name="Hlavinka K."/>
            <person name="Hostetler J."/>
            <person name="Jackson J."/>
            <person name="May M.A."/>
            <person name="Miller R.H."/>
            <person name="Paralanov V."/>
            <person name="Radune D."/>
            <person name="Szczypinski B."/>
            <person name="Brown D.R."/>
        </authorList>
    </citation>
    <scope>NUCLEOTIDE SEQUENCE [LARGE SCALE GENOMIC DNA]</scope>
    <source>
        <strain evidence="2 3">A21JP2</strain>
    </source>
</reference>
<dbReference type="AlphaFoldDB" id="D4XX12"/>
<proteinExistence type="predicted"/>
<organism evidence="2 3">
    <name type="scientific">Mycoplasmopsis alligatoris A21JP2</name>
    <dbReference type="NCBI Taxonomy" id="747682"/>
    <lineage>
        <taxon>Bacteria</taxon>
        <taxon>Bacillati</taxon>
        <taxon>Mycoplasmatota</taxon>
        <taxon>Mycoplasmoidales</taxon>
        <taxon>Metamycoplasmataceae</taxon>
        <taxon>Mycoplasmopsis</taxon>
    </lineage>
</organism>
<protein>
    <submittedName>
        <fullName evidence="2">Conserved domain protein</fullName>
    </submittedName>
</protein>
<keyword evidence="3" id="KW-1185">Reference proteome</keyword>
<dbReference type="Pfam" id="PF11335">
    <property type="entry name" value="DUF3137"/>
    <property type="match status" value="1"/>
</dbReference>
<dbReference type="EMBL" id="ADNC01000027">
    <property type="protein sequence ID" value="EFF41202.1"/>
    <property type="molecule type" value="Genomic_DNA"/>
</dbReference>
<evidence type="ECO:0000256" key="1">
    <source>
        <dbReference type="SAM" id="Phobius"/>
    </source>
</evidence>
<name>D4XX12_9BACT</name>
<keyword evidence="1" id="KW-1133">Transmembrane helix</keyword>
<keyword evidence="1" id="KW-0812">Transmembrane</keyword>
<feature type="transmembrane region" description="Helical" evidence="1">
    <location>
        <begin position="173"/>
        <end position="194"/>
    </location>
</feature>
<dbReference type="InterPro" id="IPR021484">
    <property type="entry name" value="DUF3137"/>
</dbReference>
<dbReference type="OrthoDB" id="401412at2"/>
<sequence length="195" mass="22566">MCPFGDNARDLKFKKQIDTMELLILKKYKAKFSNYEVELNVGGERSTLDQYSFVVSINLDMLKNRKFNWSLLDGSNHLKLNKVKLENETFNKEFQLRSNDEIASRTVFTPYSMEKILELKDHINSTKILNGVQIYSINNDLIITGASGSGFMKIDYPFAWSQKRLINLIYSDIMFDLYTLYAAIGLVMVLPYLAE</sequence>
<evidence type="ECO:0000313" key="3">
    <source>
        <dbReference type="Proteomes" id="UP000004757"/>
    </source>
</evidence>
<dbReference type="STRING" id="747682.MALL_0251"/>
<keyword evidence="1" id="KW-0472">Membrane</keyword>
<dbReference type="Proteomes" id="UP000004757">
    <property type="component" value="Unassembled WGS sequence"/>
</dbReference>
<gene>
    <name evidence="2" type="ORF">MALL_0251</name>
</gene>
<accession>D4XX12</accession>
<comment type="caution">
    <text evidence="2">The sequence shown here is derived from an EMBL/GenBank/DDBJ whole genome shotgun (WGS) entry which is preliminary data.</text>
</comment>